<dbReference type="OrthoDB" id="2322602at2"/>
<dbReference type="Proteomes" id="UP000051931">
    <property type="component" value="Unassembled WGS sequence"/>
</dbReference>
<reference evidence="2 3" key="1">
    <citation type="journal article" date="2015" name="Genome Announc.">
        <title>Expanding the biotechnology potential of lactobacilli through comparative genomics of 213 strains and associated genera.</title>
        <authorList>
            <person name="Sun Z."/>
            <person name="Harris H.M."/>
            <person name="McCann A."/>
            <person name="Guo C."/>
            <person name="Argimon S."/>
            <person name="Zhang W."/>
            <person name="Yang X."/>
            <person name="Jeffery I.B."/>
            <person name="Cooney J.C."/>
            <person name="Kagawa T.F."/>
            <person name="Liu W."/>
            <person name="Song Y."/>
            <person name="Salvetti E."/>
            <person name="Wrobel A."/>
            <person name="Rasinkangas P."/>
            <person name="Parkhill J."/>
            <person name="Rea M.C."/>
            <person name="O'Sullivan O."/>
            <person name="Ritari J."/>
            <person name="Douillard F.P."/>
            <person name="Paul Ross R."/>
            <person name="Yang R."/>
            <person name="Briner A.E."/>
            <person name="Felis G.E."/>
            <person name="de Vos W.M."/>
            <person name="Barrangou R."/>
            <person name="Klaenhammer T.R."/>
            <person name="Caufield P.W."/>
            <person name="Cui Y."/>
            <person name="Zhang H."/>
            <person name="O'Toole P.W."/>
        </authorList>
    </citation>
    <scope>NUCLEOTIDE SEQUENCE [LARGE SCALE GENOMIC DNA]</scope>
    <source>
        <strain evidence="2 3">DSM 15354</strain>
    </source>
</reference>
<name>A0A0R1S7U1_9LACO</name>
<organism evidence="2 3">
    <name type="scientific">Lactobacillus psittaci DSM 15354</name>
    <dbReference type="NCBI Taxonomy" id="1122152"/>
    <lineage>
        <taxon>Bacteria</taxon>
        <taxon>Bacillati</taxon>
        <taxon>Bacillota</taxon>
        <taxon>Bacilli</taxon>
        <taxon>Lactobacillales</taxon>
        <taxon>Lactobacillaceae</taxon>
        <taxon>Lactobacillus</taxon>
    </lineage>
</organism>
<proteinExistence type="predicted"/>
<dbReference type="STRING" id="1122152.GCA_000425905_01244"/>
<keyword evidence="3" id="KW-1185">Reference proteome</keyword>
<accession>A0A0R1S7U1</accession>
<dbReference type="eggNOG" id="ENOG50309GI">
    <property type="taxonomic scope" value="Bacteria"/>
</dbReference>
<gene>
    <name evidence="2" type="ORF">FC23_GL001257</name>
</gene>
<dbReference type="AlphaFoldDB" id="A0A0R1S7U1"/>
<dbReference type="PATRIC" id="fig|1122152.4.peg.1291"/>
<dbReference type="RefSeq" id="WP_027825193.1">
    <property type="nucleotide sequence ID" value="NZ_AUEI01000010.1"/>
</dbReference>
<sequence>MVQATRSEVRRLDAVQNRTYKRSLIAIIFLVVTLVMTTLTLMNPGFMKGIARTSSGQAVIDRQINAKFDRLAVLLNGKKDGNTNLLTSSQTSALADELTDYTLGFHWFKTDNTALAKQLLRTIKSEVNDESTTEAQNIRDGLKKQGDSAVYTVITAFYLSDVTQKANLDTMFLIINVVLIIVLILSFISILLEMNDKLSKRAIIHEVTASGMWTGALMMILFVLLAMIPLIFNVEAITILDLGYEIELASSVFLEYVMVGAIIFIISTIPWQLSSAK</sequence>
<feature type="transmembrane region" description="Helical" evidence="1">
    <location>
        <begin position="252"/>
        <end position="273"/>
    </location>
</feature>
<evidence type="ECO:0000313" key="2">
    <source>
        <dbReference type="EMBL" id="KRL62786.1"/>
    </source>
</evidence>
<feature type="transmembrane region" description="Helical" evidence="1">
    <location>
        <begin position="213"/>
        <end position="232"/>
    </location>
</feature>
<evidence type="ECO:0000313" key="3">
    <source>
        <dbReference type="Proteomes" id="UP000051931"/>
    </source>
</evidence>
<evidence type="ECO:0000256" key="1">
    <source>
        <dbReference type="SAM" id="Phobius"/>
    </source>
</evidence>
<keyword evidence="1" id="KW-1133">Transmembrane helix</keyword>
<feature type="transmembrane region" description="Helical" evidence="1">
    <location>
        <begin position="24"/>
        <end position="42"/>
    </location>
</feature>
<comment type="caution">
    <text evidence="2">The sequence shown here is derived from an EMBL/GenBank/DDBJ whole genome shotgun (WGS) entry which is preliminary data.</text>
</comment>
<protein>
    <submittedName>
        <fullName evidence="2">Uncharacterized protein</fullName>
    </submittedName>
</protein>
<dbReference type="EMBL" id="AZFB01000007">
    <property type="protein sequence ID" value="KRL62786.1"/>
    <property type="molecule type" value="Genomic_DNA"/>
</dbReference>
<keyword evidence="1" id="KW-0812">Transmembrane</keyword>
<feature type="transmembrane region" description="Helical" evidence="1">
    <location>
        <begin position="171"/>
        <end position="192"/>
    </location>
</feature>
<keyword evidence="1" id="KW-0472">Membrane</keyword>